<accession>A0AA51RW30</accession>
<dbReference type="KEGG" id="plei:Q9312_06510"/>
<name>A0AA51RW30_9GAMM</name>
<dbReference type="EMBL" id="CP133548">
    <property type="protein sequence ID" value="WMS88565.1"/>
    <property type="molecule type" value="Genomic_DNA"/>
</dbReference>
<keyword evidence="2" id="KW-0175">Coiled coil</keyword>
<sequence length="224" mass="25953">MSIFSRFADIINSNMNALLEKAENPEKLIRMIIQEMEDTLVEVRTSSAKTLADKKELLRRLEWLNQEVDDWRSKAELALQKEREDLAKAALAEKHKLEAQRAELESQILHLDETIGKLTQEINQLQEKLIDARTRQQALQTRFNAQQSRVKISRKLYQADAGNVVEKYQSIERKLDQMEAEVEANQVSSKPNLKSQIEELEAQDKVESELKSLKEKLKQPKNAE</sequence>
<proteinExistence type="inferred from homology"/>
<gene>
    <name evidence="3" type="primary">pspA</name>
    <name evidence="3" type="ORF">Q9312_06510</name>
</gene>
<dbReference type="GO" id="GO:0009271">
    <property type="term" value="P:phage shock"/>
    <property type="evidence" value="ECO:0007669"/>
    <property type="project" value="TreeGrafter"/>
</dbReference>
<dbReference type="Pfam" id="PF04012">
    <property type="entry name" value="PspA_IM30"/>
    <property type="match status" value="1"/>
</dbReference>
<organism evidence="3 4">
    <name type="scientific">Pleionea litopenaei</name>
    <dbReference type="NCBI Taxonomy" id="3070815"/>
    <lineage>
        <taxon>Bacteria</taxon>
        <taxon>Pseudomonadati</taxon>
        <taxon>Pseudomonadota</taxon>
        <taxon>Gammaproteobacteria</taxon>
        <taxon>Oceanospirillales</taxon>
        <taxon>Pleioneaceae</taxon>
        <taxon>Pleionea</taxon>
    </lineage>
</organism>
<dbReference type="PANTHER" id="PTHR31088">
    <property type="entry name" value="MEMBRANE-ASSOCIATED PROTEIN VIPP1, CHLOROPLASTIC"/>
    <property type="match status" value="1"/>
</dbReference>
<dbReference type="PANTHER" id="PTHR31088:SF6">
    <property type="entry name" value="PHAGE SHOCK PROTEIN A"/>
    <property type="match status" value="1"/>
</dbReference>
<dbReference type="InterPro" id="IPR007157">
    <property type="entry name" value="PspA_VIPP1"/>
</dbReference>
<feature type="coiled-coil region" evidence="2">
    <location>
        <begin position="54"/>
        <end position="188"/>
    </location>
</feature>
<dbReference type="AlphaFoldDB" id="A0AA51RW30"/>
<keyword evidence="4" id="KW-1185">Reference proteome</keyword>
<dbReference type="GO" id="GO:0005829">
    <property type="term" value="C:cytosol"/>
    <property type="evidence" value="ECO:0007669"/>
    <property type="project" value="TreeGrafter"/>
</dbReference>
<comment type="similarity">
    <text evidence="1">Belongs to the PspA/Vipp/IM30 family.</text>
</comment>
<evidence type="ECO:0000256" key="2">
    <source>
        <dbReference type="SAM" id="Coils"/>
    </source>
</evidence>
<protein>
    <submittedName>
        <fullName evidence="3">Phage shock protein PspA</fullName>
    </submittedName>
</protein>
<dbReference type="Proteomes" id="UP001239782">
    <property type="component" value="Chromosome"/>
</dbReference>
<evidence type="ECO:0000313" key="4">
    <source>
        <dbReference type="Proteomes" id="UP001239782"/>
    </source>
</evidence>
<dbReference type="InterPro" id="IPR014319">
    <property type="entry name" value="Phageshock_PspA"/>
</dbReference>
<evidence type="ECO:0000313" key="3">
    <source>
        <dbReference type="EMBL" id="WMS88565.1"/>
    </source>
</evidence>
<reference evidence="3 4" key="1">
    <citation type="submission" date="2023-08" db="EMBL/GenBank/DDBJ databases">
        <title>Pleionea litopenaei sp. nov., isolated from stomach of juvenile Litopenaeus vannamei.</title>
        <authorList>
            <person name="Rho A.M."/>
            <person name="Hwang C.Y."/>
        </authorList>
    </citation>
    <scope>NUCLEOTIDE SEQUENCE [LARGE SCALE GENOMIC DNA]</scope>
    <source>
        <strain evidence="3 4">HL-JVS1</strain>
    </source>
</reference>
<dbReference type="NCBIfam" id="TIGR02977">
    <property type="entry name" value="phageshock_pspA"/>
    <property type="match status" value="1"/>
</dbReference>
<evidence type="ECO:0000256" key="1">
    <source>
        <dbReference type="ARBA" id="ARBA00043985"/>
    </source>
</evidence>
<dbReference type="RefSeq" id="WP_309203780.1">
    <property type="nucleotide sequence ID" value="NZ_CP133548.1"/>
</dbReference>